<dbReference type="AlphaFoldDB" id="A0A366JBP6"/>
<feature type="transmembrane region" description="Helical" evidence="9">
    <location>
        <begin position="148"/>
        <end position="169"/>
    </location>
</feature>
<evidence type="ECO:0000256" key="9">
    <source>
        <dbReference type="RuleBase" id="RU369079"/>
    </source>
</evidence>
<keyword evidence="12" id="KW-1185">Reference proteome</keyword>
<evidence type="ECO:0000259" key="10">
    <source>
        <dbReference type="Pfam" id="PF04290"/>
    </source>
</evidence>
<proteinExistence type="inferred from homology"/>
<evidence type="ECO:0000256" key="5">
    <source>
        <dbReference type="ARBA" id="ARBA00022692"/>
    </source>
</evidence>
<evidence type="ECO:0000256" key="8">
    <source>
        <dbReference type="ARBA" id="ARBA00038436"/>
    </source>
</evidence>
<dbReference type="Pfam" id="PF04290">
    <property type="entry name" value="DctQ"/>
    <property type="match status" value="1"/>
</dbReference>
<keyword evidence="4 9" id="KW-0997">Cell inner membrane</keyword>
<feature type="transmembrane region" description="Helical" evidence="9">
    <location>
        <begin position="36"/>
        <end position="54"/>
    </location>
</feature>
<dbReference type="Proteomes" id="UP000252792">
    <property type="component" value="Unassembled WGS sequence"/>
</dbReference>
<comment type="function">
    <text evidence="9">Part of the tripartite ATP-independent periplasmic (TRAP) transport system.</text>
</comment>
<dbReference type="PANTHER" id="PTHR35011">
    <property type="entry name" value="2,3-DIKETO-L-GULONATE TRAP TRANSPORTER SMALL PERMEASE PROTEIN YIAM"/>
    <property type="match status" value="1"/>
</dbReference>
<comment type="subcellular location">
    <subcellularLocation>
        <location evidence="1 9">Cell inner membrane</location>
        <topology evidence="1 9">Multi-pass membrane protein</topology>
    </subcellularLocation>
</comment>
<comment type="subunit">
    <text evidence="9">The complex comprises the extracytoplasmic solute receptor protein and the two transmembrane proteins.</text>
</comment>
<evidence type="ECO:0000256" key="4">
    <source>
        <dbReference type="ARBA" id="ARBA00022519"/>
    </source>
</evidence>
<feature type="transmembrane region" description="Helical" evidence="9">
    <location>
        <begin position="108"/>
        <end position="128"/>
    </location>
</feature>
<gene>
    <name evidence="11" type="ORF">DFP80_10534</name>
</gene>
<accession>A0A366JBP6</accession>
<dbReference type="GO" id="GO:0022857">
    <property type="term" value="F:transmembrane transporter activity"/>
    <property type="evidence" value="ECO:0007669"/>
    <property type="project" value="UniProtKB-UniRule"/>
</dbReference>
<keyword evidence="7 9" id="KW-0472">Membrane</keyword>
<dbReference type="GO" id="GO:0015740">
    <property type="term" value="P:C4-dicarboxylate transport"/>
    <property type="evidence" value="ECO:0007669"/>
    <property type="project" value="TreeGrafter"/>
</dbReference>
<evidence type="ECO:0000256" key="1">
    <source>
        <dbReference type="ARBA" id="ARBA00004429"/>
    </source>
</evidence>
<feature type="domain" description="Tripartite ATP-independent periplasmic transporters DctQ component" evidence="10">
    <location>
        <begin position="45"/>
        <end position="170"/>
    </location>
</feature>
<comment type="caution">
    <text evidence="11">The sequence shown here is derived from an EMBL/GenBank/DDBJ whole genome shotgun (WGS) entry which is preliminary data.</text>
</comment>
<protein>
    <recommendedName>
        <fullName evidence="9">TRAP transporter small permease protein</fullName>
    </recommendedName>
</protein>
<sequence>MDNQQTQKRAKESSLPLDLIDENQVEDSFKFNLADLPVMLFFWMLIIVVFWQFFTRYVLNDSPGWTEEIARYLLIMVGFIGSITAVRKGSHIFLEFIYRYLPAGLTKGLVMFADVTCVIFYAYCAHLSFQVAMRLHQTLVSIPVPKSYIYWTIGVCFILMACHSLLWLIKHCRQSSDELVSHINDQIVPD</sequence>
<name>A0A366JBP6_9GAMM</name>
<evidence type="ECO:0000256" key="2">
    <source>
        <dbReference type="ARBA" id="ARBA00022448"/>
    </source>
</evidence>
<evidence type="ECO:0000313" key="12">
    <source>
        <dbReference type="Proteomes" id="UP000252792"/>
    </source>
</evidence>
<evidence type="ECO:0000256" key="7">
    <source>
        <dbReference type="ARBA" id="ARBA00023136"/>
    </source>
</evidence>
<dbReference type="GO" id="GO:0005886">
    <property type="term" value="C:plasma membrane"/>
    <property type="evidence" value="ECO:0007669"/>
    <property type="project" value="UniProtKB-SubCell"/>
</dbReference>
<keyword evidence="6 9" id="KW-1133">Transmembrane helix</keyword>
<dbReference type="OrthoDB" id="2085311at2"/>
<dbReference type="InterPro" id="IPR007387">
    <property type="entry name" value="TRAP_DctQ"/>
</dbReference>
<dbReference type="PANTHER" id="PTHR35011:SF11">
    <property type="entry name" value="TRAP TRANSPORTER SMALL PERMEASE PROTEIN"/>
    <property type="match status" value="1"/>
</dbReference>
<dbReference type="InterPro" id="IPR055348">
    <property type="entry name" value="DctQ"/>
</dbReference>
<dbReference type="EMBL" id="QNSE01000005">
    <property type="protein sequence ID" value="RBP83714.1"/>
    <property type="molecule type" value="Genomic_DNA"/>
</dbReference>
<feature type="transmembrane region" description="Helical" evidence="9">
    <location>
        <begin position="69"/>
        <end position="87"/>
    </location>
</feature>
<keyword evidence="2 9" id="KW-0813">Transport</keyword>
<evidence type="ECO:0000256" key="3">
    <source>
        <dbReference type="ARBA" id="ARBA00022475"/>
    </source>
</evidence>
<keyword evidence="3" id="KW-1003">Cell membrane</keyword>
<evidence type="ECO:0000313" key="11">
    <source>
        <dbReference type="EMBL" id="RBP83714.1"/>
    </source>
</evidence>
<evidence type="ECO:0000256" key="6">
    <source>
        <dbReference type="ARBA" id="ARBA00022989"/>
    </source>
</evidence>
<dbReference type="RefSeq" id="WP_113916084.1">
    <property type="nucleotide sequence ID" value="NZ_QNSE01000005.1"/>
</dbReference>
<reference evidence="11 12" key="1">
    <citation type="submission" date="2018-06" db="EMBL/GenBank/DDBJ databases">
        <title>Genomic Encyclopedia of Type Strains, Phase III (KMG-III): the genomes of soil and plant-associated and newly described type strains.</title>
        <authorList>
            <person name="Whitman W."/>
        </authorList>
    </citation>
    <scope>NUCLEOTIDE SEQUENCE [LARGE SCALE GENOMIC DNA]</scope>
    <source>
        <strain evidence="11 12">CECT 7377</strain>
    </source>
</reference>
<comment type="similarity">
    <text evidence="8 9">Belongs to the TRAP transporter small permease family.</text>
</comment>
<organism evidence="11 12">
    <name type="scientific">Marinomonas rhizomae</name>
    <dbReference type="NCBI Taxonomy" id="491948"/>
    <lineage>
        <taxon>Bacteria</taxon>
        <taxon>Pseudomonadati</taxon>
        <taxon>Pseudomonadota</taxon>
        <taxon>Gammaproteobacteria</taxon>
        <taxon>Oceanospirillales</taxon>
        <taxon>Oceanospirillaceae</taxon>
        <taxon>Marinomonas</taxon>
    </lineage>
</organism>
<keyword evidence="5 9" id="KW-0812">Transmembrane</keyword>